<keyword evidence="9" id="KW-0066">ATP synthesis</keyword>
<keyword evidence="3" id="KW-0813">Transport</keyword>
<dbReference type="GO" id="GO:0015078">
    <property type="term" value="F:proton transmembrane transporter activity"/>
    <property type="evidence" value="ECO:0007669"/>
    <property type="project" value="InterPro"/>
</dbReference>
<keyword evidence="6" id="KW-0406">Ion transport</keyword>
<comment type="subcellular location">
    <subcellularLocation>
        <location evidence="1">Mitochondrion membrane</location>
    </subcellularLocation>
</comment>
<dbReference type="GO" id="GO:0031966">
    <property type="term" value="C:mitochondrial membrane"/>
    <property type="evidence" value="ECO:0007669"/>
    <property type="project" value="UniProtKB-SubCell"/>
</dbReference>
<evidence type="ECO:0000256" key="3">
    <source>
        <dbReference type="ARBA" id="ARBA00022448"/>
    </source>
</evidence>
<evidence type="ECO:0000256" key="5">
    <source>
        <dbReference type="ARBA" id="ARBA00022781"/>
    </source>
</evidence>
<keyword evidence="4" id="KW-0138">CF(0)</keyword>
<gene>
    <name evidence="10" type="primary">ATP5L</name>
    <name evidence="10" type="ORF">TR44797</name>
</gene>
<keyword evidence="8" id="KW-0472">Membrane</keyword>
<reference evidence="10" key="1">
    <citation type="submission" date="2016-01" db="EMBL/GenBank/DDBJ databases">
        <title>Reference transcriptome for the parasite Schistocephalus solidus: insights into the molecular evolution of parasitism.</title>
        <authorList>
            <person name="Hebert F.O."/>
            <person name="Grambauer S."/>
            <person name="Barber I."/>
            <person name="Landry C.R."/>
            <person name="Aubin-Horth N."/>
        </authorList>
    </citation>
    <scope>NUCLEOTIDE SEQUENCE</scope>
</reference>
<dbReference type="PANTHER" id="PTHR12386">
    <property type="entry name" value="ATP SYNTHASE SUBUNIT"/>
    <property type="match status" value="1"/>
</dbReference>
<dbReference type="GO" id="GO:0015986">
    <property type="term" value="P:proton motive force-driven ATP synthesis"/>
    <property type="evidence" value="ECO:0007669"/>
    <property type="project" value="InterPro"/>
</dbReference>
<dbReference type="InterPro" id="IPR006808">
    <property type="entry name" value="ATP_synth_F0_gsu_mt"/>
</dbReference>
<proteinExistence type="inferred from homology"/>
<protein>
    <submittedName>
        <fullName evidence="10">ATP synthase subunit g</fullName>
    </submittedName>
</protein>
<keyword evidence="5" id="KW-0375">Hydrogen ion transport</keyword>
<organism evidence="10">
    <name type="scientific">Schistocephalus solidus</name>
    <name type="common">Tapeworm</name>
    <dbReference type="NCBI Taxonomy" id="70667"/>
    <lineage>
        <taxon>Eukaryota</taxon>
        <taxon>Metazoa</taxon>
        <taxon>Spiralia</taxon>
        <taxon>Lophotrochozoa</taxon>
        <taxon>Platyhelminthes</taxon>
        <taxon>Cestoda</taxon>
        <taxon>Eucestoda</taxon>
        <taxon>Diphyllobothriidea</taxon>
        <taxon>Diphyllobothriidae</taxon>
        <taxon>Schistocephalus</taxon>
    </lineage>
</organism>
<evidence type="ECO:0000256" key="9">
    <source>
        <dbReference type="ARBA" id="ARBA00023310"/>
    </source>
</evidence>
<evidence type="ECO:0000256" key="7">
    <source>
        <dbReference type="ARBA" id="ARBA00023128"/>
    </source>
</evidence>
<evidence type="ECO:0000313" key="10">
    <source>
        <dbReference type="EMBL" id="JAP62798.1"/>
    </source>
</evidence>
<dbReference type="EMBL" id="GEEE01009450">
    <property type="protein sequence ID" value="JAP53775.1"/>
    <property type="molecule type" value="Transcribed_RNA"/>
</dbReference>
<dbReference type="AlphaFoldDB" id="A0A0V0JB46"/>
<evidence type="ECO:0000256" key="2">
    <source>
        <dbReference type="ARBA" id="ARBA00005699"/>
    </source>
</evidence>
<sequence>MAKVLKFFVENSPKYAMRLYRFSAEKVKPATTKFIQYARVEMLPPNKNEITLAVNEGKSLVAYLKSGAILQRKIKDVALDSVVAIEVLMWFFVGEIIGRRSLIGYKHVKGAYIVAH</sequence>
<evidence type="ECO:0000256" key="8">
    <source>
        <dbReference type="ARBA" id="ARBA00023136"/>
    </source>
</evidence>
<comment type="similarity">
    <text evidence="2">Belongs to the ATPase g subunit family.</text>
</comment>
<evidence type="ECO:0000256" key="6">
    <source>
        <dbReference type="ARBA" id="ARBA00023065"/>
    </source>
</evidence>
<accession>A0A0V0JB46</accession>
<dbReference type="GO" id="GO:0045259">
    <property type="term" value="C:proton-transporting ATP synthase complex"/>
    <property type="evidence" value="ECO:0007669"/>
    <property type="project" value="UniProtKB-KW"/>
</dbReference>
<keyword evidence="7" id="KW-0496">Mitochondrion</keyword>
<evidence type="ECO:0000256" key="1">
    <source>
        <dbReference type="ARBA" id="ARBA00004325"/>
    </source>
</evidence>
<name>A0A0V0JB46_SCHSO</name>
<dbReference type="Pfam" id="PF04718">
    <property type="entry name" value="ATP-synt_G"/>
    <property type="match status" value="1"/>
</dbReference>
<dbReference type="EMBL" id="GEEE01000427">
    <property type="protein sequence ID" value="JAP62798.1"/>
    <property type="molecule type" value="Transcribed_RNA"/>
</dbReference>
<evidence type="ECO:0000256" key="4">
    <source>
        <dbReference type="ARBA" id="ARBA00022547"/>
    </source>
</evidence>